<evidence type="ECO:0000313" key="1">
    <source>
        <dbReference type="EMBL" id="MFC5505170.1"/>
    </source>
</evidence>
<dbReference type="EMBL" id="JBHSLU010000012">
    <property type="protein sequence ID" value="MFC5505170.1"/>
    <property type="molecule type" value="Genomic_DNA"/>
</dbReference>
<proteinExistence type="predicted"/>
<gene>
    <name evidence="1" type="ORF">ACFPN9_07860</name>
</gene>
<accession>A0ABW0NYH1</accession>
<sequence>MAIAKMPNAMPVTVIHISVFRDGCTTTGPLFARGRCLARMDTVVRTIGSRLDGEFLIRSWLQARWVFGLRLRQALASFQLALDRSADQIGALFAGGQDCIHAGHRALGQASGHGFVIDLGSRHRCMIPISGIEADNCSL</sequence>
<dbReference type="RefSeq" id="WP_377816292.1">
    <property type="nucleotide sequence ID" value="NZ_JBHSLU010000012.1"/>
</dbReference>
<organism evidence="1 2">
    <name type="scientific">Bosea massiliensis</name>
    <dbReference type="NCBI Taxonomy" id="151419"/>
    <lineage>
        <taxon>Bacteria</taxon>
        <taxon>Pseudomonadati</taxon>
        <taxon>Pseudomonadota</taxon>
        <taxon>Alphaproteobacteria</taxon>
        <taxon>Hyphomicrobiales</taxon>
        <taxon>Boseaceae</taxon>
        <taxon>Bosea</taxon>
    </lineage>
</organism>
<name>A0ABW0NYH1_9HYPH</name>
<dbReference type="Proteomes" id="UP001596060">
    <property type="component" value="Unassembled WGS sequence"/>
</dbReference>
<evidence type="ECO:0000313" key="2">
    <source>
        <dbReference type="Proteomes" id="UP001596060"/>
    </source>
</evidence>
<protein>
    <submittedName>
        <fullName evidence="1">Uncharacterized protein</fullName>
    </submittedName>
</protein>
<comment type="caution">
    <text evidence="1">The sequence shown here is derived from an EMBL/GenBank/DDBJ whole genome shotgun (WGS) entry which is preliminary data.</text>
</comment>
<reference evidence="2" key="1">
    <citation type="journal article" date="2019" name="Int. J. Syst. Evol. Microbiol.">
        <title>The Global Catalogue of Microorganisms (GCM) 10K type strain sequencing project: providing services to taxonomists for standard genome sequencing and annotation.</title>
        <authorList>
            <consortium name="The Broad Institute Genomics Platform"/>
            <consortium name="The Broad Institute Genome Sequencing Center for Infectious Disease"/>
            <person name="Wu L."/>
            <person name="Ma J."/>
        </authorList>
    </citation>
    <scope>NUCLEOTIDE SEQUENCE [LARGE SCALE GENOMIC DNA]</scope>
    <source>
        <strain evidence="2">CCUG 43117</strain>
    </source>
</reference>
<keyword evidence="2" id="KW-1185">Reference proteome</keyword>